<organism evidence="6 7">
    <name type="scientific">Caballeronia fortuita</name>
    <dbReference type="NCBI Taxonomy" id="1777138"/>
    <lineage>
        <taxon>Bacteria</taxon>
        <taxon>Pseudomonadati</taxon>
        <taxon>Pseudomonadota</taxon>
        <taxon>Betaproteobacteria</taxon>
        <taxon>Burkholderiales</taxon>
        <taxon>Burkholderiaceae</taxon>
        <taxon>Caballeronia</taxon>
    </lineage>
</organism>
<sequence>MTQLADLNDVAVFVRVAQFESFSRAARALGMPVSTVSRKVTALEERLGVTLLQRTTRKLSLTSQGRAYFDQCSEPLSHLYDAERVITQTQKKPEGVLRISGPVMLEQEPFYAFLSAFLKDYPQILVDLYFTNAFIDLIAENVDVAIRFGELQDSSLVAQRVGRSVRQLVVSADYARNHPLPSRPNELSQHPCVLINARNNETEWHLVSGRKTARVHVSGPVAARDFHIVSAFALRGHGIALLPSSYCDPHIASGELVRVLPEWSSPEIFVHAVYPTRRFMPSKLKAFLDALKAWHGPLWLPLR</sequence>
<dbReference type="PANTHER" id="PTHR30537">
    <property type="entry name" value="HTH-TYPE TRANSCRIPTIONAL REGULATOR"/>
    <property type="match status" value="1"/>
</dbReference>
<dbReference type="Pfam" id="PF03466">
    <property type="entry name" value="LysR_substrate"/>
    <property type="match status" value="1"/>
</dbReference>
<dbReference type="PANTHER" id="PTHR30537:SF68">
    <property type="entry name" value="TRANSCRIPTIONAL REGULATOR-RELATED"/>
    <property type="match status" value="1"/>
</dbReference>
<gene>
    <name evidence="6" type="ORF">AWB77_04565</name>
</gene>
<dbReference type="Pfam" id="PF00126">
    <property type="entry name" value="HTH_1"/>
    <property type="match status" value="1"/>
</dbReference>
<evidence type="ECO:0000256" key="1">
    <source>
        <dbReference type="ARBA" id="ARBA00009437"/>
    </source>
</evidence>
<evidence type="ECO:0000256" key="4">
    <source>
        <dbReference type="ARBA" id="ARBA00023163"/>
    </source>
</evidence>
<dbReference type="CDD" id="cd08422">
    <property type="entry name" value="PBP2_CrgA_like"/>
    <property type="match status" value="1"/>
</dbReference>
<keyword evidence="4" id="KW-0804">Transcription</keyword>
<dbReference type="FunFam" id="1.10.10.10:FF:000001">
    <property type="entry name" value="LysR family transcriptional regulator"/>
    <property type="match status" value="1"/>
</dbReference>
<name>A0A158CV24_9BURK</name>
<dbReference type="RefSeq" id="WP_061136678.1">
    <property type="nucleotide sequence ID" value="NZ_FCNX02000012.1"/>
</dbReference>
<reference evidence="6" key="1">
    <citation type="submission" date="2016-01" db="EMBL/GenBank/DDBJ databases">
        <authorList>
            <person name="Peeters C."/>
        </authorList>
    </citation>
    <scope>NUCLEOTIDE SEQUENCE</scope>
    <source>
        <strain evidence="6">LMG 29320</strain>
    </source>
</reference>
<dbReference type="InterPro" id="IPR005119">
    <property type="entry name" value="LysR_subst-bd"/>
</dbReference>
<dbReference type="SUPFAM" id="SSF46785">
    <property type="entry name" value="Winged helix' DNA-binding domain"/>
    <property type="match status" value="1"/>
</dbReference>
<dbReference type="GO" id="GO:0006351">
    <property type="term" value="P:DNA-templated transcription"/>
    <property type="evidence" value="ECO:0007669"/>
    <property type="project" value="TreeGrafter"/>
</dbReference>
<dbReference type="GO" id="GO:0043565">
    <property type="term" value="F:sequence-specific DNA binding"/>
    <property type="evidence" value="ECO:0007669"/>
    <property type="project" value="TreeGrafter"/>
</dbReference>
<evidence type="ECO:0000259" key="5">
    <source>
        <dbReference type="PROSITE" id="PS50931"/>
    </source>
</evidence>
<dbReference type="InterPro" id="IPR036388">
    <property type="entry name" value="WH-like_DNA-bd_sf"/>
</dbReference>
<dbReference type="SUPFAM" id="SSF53850">
    <property type="entry name" value="Periplasmic binding protein-like II"/>
    <property type="match status" value="1"/>
</dbReference>
<dbReference type="Gene3D" id="3.40.190.290">
    <property type="match status" value="1"/>
</dbReference>
<dbReference type="OrthoDB" id="116299at2"/>
<keyword evidence="2" id="KW-0805">Transcription regulation</keyword>
<comment type="similarity">
    <text evidence="1">Belongs to the LysR transcriptional regulatory family.</text>
</comment>
<feature type="domain" description="HTH lysR-type" evidence="5">
    <location>
        <begin position="1"/>
        <end position="62"/>
    </location>
</feature>
<proteinExistence type="inferred from homology"/>
<keyword evidence="7" id="KW-1185">Reference proteome</keyword>
<dbReference type="Proteomes" id="UP000054903">
    <property type="component" value="Unassembled WGS sequence"/>
</dbReference>
<comment type="caution">
    <text evidence="6">The sequence shown here is derived from an EMBL/GenBank/DDBJ whole genome shotgun (WGS) entry which is preliminary data.</text>
</comment>
<dbReference type="InterPro" id="IPR058163">
    <property type="entry name" value="LysR-type_TF_proteobact-type"/>
</dbReference>
<protein>
    <submittedName>
        <fullName evidence="6">LysR family transcriptional regulator</fullName>
    </submittedName>
</protein>
<evidence type="ECO:0000256" key="3">
    <source>
        <dbReference type="ARBA" id="ARBA00023125"/>
    </source>
</evidence>
<evidence type="ECO:0000313" key="6">
    <source>
        <dbReference type="EMBL" id="SAK86091.1"/>
    </source>
</evidence>
<accession>A0A158CV24</accession>
<dbReference type="GO" id="GO:0003700">
    <property type="term" value="F:DNA-binding transcription factor activity"/>
    <property type="evidence" value="ECO:0007669"/>
    <property type="project" value="InterPro"/>
</dbReference>
<dbReference type="STRING" id="1777138.AWB77_04565"/>
<keyword evidence="3" id="KW-0238">DNA-binding</keyword>
<dbReference type="EMBL" id="FCNX02000012">
    <property type="protein sequence ID" value="SAK86091.1"/>
    <property type="molecule type" value="Genomic_DNA"/>
</dbReference>
<dbReference type="PROSITE" id="PS50931">
    <property type="entry name" value="HTH_LYSR"/>
    <property type="match status" value="1"/>
</dbReference>
<dbReference type="AlphaFoldDB" id="A0A158CV24"/>
<evidence type="ECO:0000313" key="7">
    <source>
        <dbReference type="Proteomes" id="UP000054903"/>
    </source>
</evidence>
<dbReference type="Gene3D" id="1.10.10.10">
    <property type="entry name" value="Winged helix-like DNA-binding domain superfamily/Winged helix DNA-binding domain"/>
    <property type="match status" value="1"/>
</dbReference>
<dbReference type="InterPro" id="IPR000847">
    <property type="entry name" value="LysR_HTH_N"/>
</dbReference>
<evidence type="ECO:0000256" key="2">
    <source>
        <dbReference type="ARBA" id="ARBA00023015"/>
    </source>
</evidence>
<dbReference type="InterPro" id="IPR036390">
    <property type="entry name" value="WH_DNA-bd_sf"/>
</dbReference>